<evidence type="ECO:0000313" key="2">
    <source>
        <dbReference type="Proteomes" id="UP000076722"/>
    </source>
</evidence>
<protein>
    <recommendedName>
        <fullName evidence="3">Integrase catalytic domain-containing protein</fullName>
    </recommendedName>
</protein>
<organism evidence="1 2">
    <name type="scientific">Sistotremastrum niveocremeum HHB9708</name>
    <dbReference type="NCBI Taxonomy" id="1314777"/>
    <lineage>
        <taxon>Eukaryota</taxon>
        <taxon>Fungi</taxon>
        <taxon>Dikarya</taxon>
        <taxon>Basidiomycota</taxon>
        <taxon>Agaricomycotina</taxon>
        <taxon>Agaricomycetes</taxon>
        <taxon>Sistotremastrales</taxon>
        <taxon>Sistotremastraceae</taxon>
        <taxon>Sertulicium</taxon>
        <taxon>Sertulicium niveocremeum</taxon>
    </lineage>
</organism>
<evidence type="ECO:0008006" key="3">
    <source>
        <dbReference type="Google" id="ProtNLM"/>
    </source>
</evidence>
<feature type="non-terminal residue" evidence="1">
    <location>
        <position position="368"/>
    </location>
</feature>
<name>A0A164PU20_9AGAM</name>
<dbReference type="AlphaFoldDB" id="A0A164PU20"/>
<reference evidence="1 2" key="1">
    <citation type="journal article" date="2016" name="Mol. Biol. Evol.">
        <title>Comparative Genomics of Early-Diverging Mushroom-Forming Fungi Provides Insights into the Origins of Lignocellulose Decay Capabilities.</title>
        <authorList>
            <person name="Nagy L.G."/>
            <person name="Riley R."/>
            <person name="Tritt A."/>
            <person name="Adam C."/>
            <person name="Daum C."/>
            <person name="Floudas D."/>
            <person name="Sun H."/>
            <person name="Yadav J.S."/>
            <person name="Pangilinan J."/>
            <person name="Larsson K.H."/>
            <person name="Matsuura K."/>
            <person name="Barry K."/>
            <person name="Labutti K."/>
            <person name="Kuo R."/>
            <person name="Ohm R.A."/>
            <person name="Bhattacharya S.S."/>
            <person name="Shirouzu T."/>
            <person name="Yoshinaga Y."/>
            <person name="Martin F.M."/>
            <person name="Grigoriev I.V."/>
            <person name="Hibbett D.S."/>
        </authorList>
    </citation>
    <scope>NUCLEOTIDE SEQUENCE [LARGE SCALE GENOMIC DNA]</scope>
    <source>
        <strain evidence="1 2">HHB9708</strain>
    </source>
</reference>
<dbReference type="PANTHER" id="PTHR46177:SF1">
    <property type="entry name" value="INTEGRASE CATALYTIC DOMAIN-CONTAINING PROTEIN"/>
    <property type="match status" value="1"/>
</dbReference>
<dbReference type="OrthoDB" id="5946233at2759"/>
<accession>A0A164PU20</accession>
<proteinExistence type="predicted"/>
<gene>
    <name evidence="1" type="ORF">SISNIDRAFT_392040</name>
</gene>
<feature type="non-terminal residue" evidence="1">
    <location>
        <position position="1"/>
    </location>
</feature>
<dbReference type="Proteomes" id="UP000076722">
    <property type="component" value="Unassembled WGS sequence"/>
</dbReference>
<evidence type="ECO:0000313" key="1">
    <source>
        <dbReference type="EMBL" id="KZS89036.1"/>
    </source>
</evidence>
<dbReference type="STRING" id="1314777.A0A164PU20"/>
<dbReference type="EMBL" id="KV419431">
    <property type="protein sequence ID" value="KZS89036.1"/>
    <property type="molecule type" value="Genomic_DNA"/>
</dbReference>
<dbReference type="PANTHER" id="PTHR46177">
    <property type="entry name" value="INTEGRASE CATALYTIC DOMAIN-CONTAINING PROTEIN"/>
    <property type="match status" value="1"/>
</dbReference>
<keyword evidence="2" id="KW-1185">Reference proteome</keyword>
<sequence>LKRFRKKYGIWKARGQHHTVESIHPMVNAIKARFPNQGVRDLRHTLRLEYRALVSEDVISRHNHEHDREGVRNRLARVFVRHLYDSAAVNECWAFDQHDKWRRFGLYLHVGLEAYSGRVLWLKIWWTNRNPRLVCSYFLDAIEKCGCECCVRDAVGCCSFIFCDVVMPLITQSDRGSENHGIANAQTDLRHALDRDLGDTLQHKWRSKNRNIKPEIFWSRVRRGWAPGFEEVLQRGFDAEIYDETVPWQRMVFFYVFIPWLQLELDQFATRVNLSRKRADKRIGRSRAAPEYIFRRPQKYGSPEMKVDVTGAEAAIAGARQAYAPPSHSVFDLVEPEFREILDDAYADLGQPVVNIETCWNVYCGLKA</sequence>